<proteinExistence type="inferred from homology"/>
<dbReference type="EMBL" id="JBBCAQ010000022">
    <property type="protein sequence ID" value="KAK7590282.1"/>
    <property type="molecule type" value="Genomic_DNA"/>
</dbReference>
<gene>
    <name evidence="3" type="ORF">V9T40_001895</name>
</gene>
<dbReference type="PANTHER" id="PTHR15243">
    <property type="entry name" value="SERINE/THREONINE-PROTEIN KINASE 19"/>
    <property type="match status" value="1"/>
</dbReference>
<evidence type="ECO:0000256" key="2">
    <source>
        <dbReference type="SAM" id="MobiDB-lite"/>
    </source>
</evidence>
<accession>A0AAN9Y3W6</accession>
<keyword evidence="4" id="KW-1185">Reference proteome</keyword>
<evidence type="ECO:0000313" key="4">
    <source>
        <dbReference type="Proteomes" id="UP001367676"/>
    </source>
</evidence>
<sequence>MSKRKVDDNSSSSPLKKKTSHSSTAENQNEILPEVSINDTEAALNFIKQTLADKKRKDSFPAVIFVHQLYDVVNNKTIVNRQLETLRNEKKIVLIHMGSDENMKVAVFLKDLKDHVLQYRNVGEALLYNKFFDRVLTNTTDYGISRNDLLIKFKFSEKDVRAMVNAGLLILRETGIFWFSFPSAGIFMRKIIKGRQALMNLIRKRKFREILQIELEKIPMRKQLELPIRYHIHDLVGGNFVKCFQTSSGRLLQSIR</sequence>
<feature type="region of interest" description="Disordered" evidence="2">
    <location>
        <begin position="1"/>
        <end position="32"/>
    </location>
</feature>
<evidence type="ECO:0000256" key="1">
    <source>
        <dbReference type="ARBA" id="ARBA00093458"/>
    </source>
</evidence>
<organism evidence="3 4">
    <name type="scientific">Parthenolecanium corni</name>
    <dbReference type="NCBI Taxonomy" id="536013"/>
    <lineage>
        <taxon>Eukaryota</taxon>
        <taxon>Metazoa</taxon>
        <taxon>Ecdysozoa</taxon>
        <taxon>Arthropoda</taxon>
        <taxon>Hexapoda</taxon>
        <taxon>Insecta</taxon>
        <taxon>Pterygota</taxon>
        <taxon>Neoptera</taxon>
        <taxon>Paraneoptera</taxon>
        <taxon>Hemiptera</taxon>
        <taxon>Sternorrhyncha</taxon>
        <taxon>Coccoidea</taxon>
        <taxon>Coccidae</taxon>
        <taxon>Parthenolecanium</taxon>
    </lineage>
</organism>
<dbReference type="PANTHER" id="PTHR15243:SF0">
    <property type="entry name" value="SERINE_THREONINE-PROTEIN KINASE 19"/>
    <property type="match status" value="1"/>
</dbReference>
<evidence type="ECO:0008006" key="5">
    <source>
        <dbReference type="Google" id="ProtNLM"/>
    </source>
</evidence>
<feature type="compositionally biased region" description="Polar residues" evidence="2">
    <location>
        <begin position="21"/>
        <end position="30"/>
    </location>
</feature>
<dbReference type="InterPro" id="IPR018865">
    <property type="entry name" value="STK19-like"/>
</dbReference>
<dbReference type="GO" id="GO:0046579">
    <property type="term" value="P:positive regulation of Ras protein signal transduction"/>
    <property type="evidence" value="ECO:0007669"/>
    <property type="project" value="TreeGrafter"/>
</dbReference>
<comment type="similarity">
    <text evidence="1">Belongs to the STK19 family.</text>
</comment>
<reference evidence="3 4" key="1">
    <citation type="submission" date="2024-03" db="EMBL/GenBank/DDBJ databases">
        <title>Adaptation during the transition from Ophiocordyceps entomopathogen to insect associate is accompanied by gene loss and intensified selection.</title>
        <authorList>
            <person name="Ward C.M."/>
            <person name="Onetto C.A."/>
            <person name="Borneman A.R."/>
        </authorList>
    </citation>
    <scope>NUCLEOTIDE SEQUENCE [LARGE SCALE GENOMIC DNA]</scope>
    <source>
        <strain evidence="3">AWRI1</strain>
        <tissue evidence="3">Single Adult Female</tissue>
    </source>
</reference>
<dbReference type="Proteomes" id="UP001367676">
    <property type="component" value="Unassembled WGS sequence"/>
</dbReference>
<evidence type="ECO:0000313" key="3">
    <source>
        <dbReference type="EMBL" id="KAK7590282.1"/>
    </source>
</evidence>
<name>A0AAN9Y3W6_9HEMI</name>
<dbReference type="AlphaFoldDB" id="A0AAN9Y3W6"/>
<comment type="caution">
    <text evidence="3">The sequence shown here is derived from an EMBL/GenBank/DDBJ whole genome shotgun (WGS) entry which is preliminary data.</text>
</comment>
<dbReference type="Pfam" id="PF10494">
    <property type="entry name" value="Stk19"/>
    <property type="match status" value="1"/>
</dbReference>
<protein>
    <recommendedName>
        <fullName evidence="5">Serine/threonine-protein kinase 19</fullName>
    </recommendedName>
</protein>